<dbReference type="PRINTS" id="PR01100">
    <property type="entry name" value="SHIKIMTKNASE"/>
</dbReference>
<keyword evidence="6 11" id="KW-0547">Nucleotide-binding</keyword>
<dbReference type="GO" id="GO:0005524">
    <property type="term" value="F:ATP binding"/>
    <property type="evidence" value="ECO:0007669"/>
    <property type="project" value="UniProtKB-UniRule"/>
</dbReference>
<dbReference type="GO" id="GO:0005829">
    <property type="term" value="C:cytosol"/>
    <property type="evidence" value="ECO:0007669"/>
    <property type="project" value="TreeGrafter"/>
</dbReference>
<dbReference type="GO" id="GO:0008652">
    <property type="term" value="P:amino acid biosynthetic process"/>
    <property type="evidence" value="ECO:0007669"/>
    <property type="project" value="UniProtKB-KW"/>
</dbReference>
<keyword evidence="11" id="KW-0460">Magnesium</keyword>
<dbReference type="SMART" id="SM00830">
    <property type="entry name" value="CM_2"/>
    <property type="match status" value="1"/>
</dbReference>
<feature type="binding site" evidence="11">
    <location>
        <position position="80"/>
    </location>
    <ligand>
        <name>substrate</name>
    </ligand>
</feature>
<comment type="pathway">
    <text evidence="1 11">Metabolic intermediate biosynthesis; chorismate biosynthesis; chorismate from D-erythrose 4-phosphate and phosphoenolpyruvate: step 5/7.</text>
</comment>
<comment type="cofactor">
    <cofactor evidence="11">
        <name>Mg(2+)</name>
        <dbReference type="ChEBI" id="CHEBI:18420"/>
    </cofactor>
    <text evidence="11">Binds 1 Mg(2+) ion per subunit.</text>
</comment>
<evidence type="ECO:0000256" key="3">
    <source>
        <dbReference type="ARBA" id="ARBA00012154"/>
    </source>
</evidence>
<dbReference type="InterPro" id="IPR036979">
    <property type="entry name" value="CM_dom_sf"/>
</dbReference>
<proteinExistence type="inferred from homology"/>
<dbReference type="GO" id="GO:0009073">
    <property type="term" value="P:aromatic amino acid family biosynthetic process"/>
    <property type="evidence" value="ECO:0007669"/>
    <property type="project" value="UniProtKB-KW"/>
</dbReference>
<dbReference type="Gene3D" id="3.40.50.300">
    <property type="entry name" value="P-loop containing nucleotide triphosphate hydrolases"/>
    <property type="match status" value="1"/>
</dbReference>
<comment type="catalytic activity">
    <reaction evidence="10 11">
        <text>shikimate + ATP = 3-phosphoshikimate + ADP + H(+)</text>
        <dbReference type="Rhea" id="RHEA:13121"/>
        <dbReference type="ChEBI" id="CHEBI:15378"/>
        <dbReference type="ChEBI" id="CHEBI:30616"/>
        <dbReference type="ChEBI" id="CHEBI:36208"/>
        <dbReference type="ChEBI" id="CHEBI:145989"/>
        <dbReference type="ChEBI" id="CHEBI:456216"/>
        <dbReference type="EC" id="2.7.1.71"/>
    </reaction>
</comment>
<dbReference type="Pfam" id="PF01202">
    <property type="entry name" value="SKI"/>
    <property type="match status" value="1"/>
</dbReference>
<evidence type="ECO:0000259" key="12">
    <source>
        <dbReference type="PROSITE" id="PS51168"/>
    </source>
</evidence>
<keyword evidence="11" id="KW-0963">Cytoplasm</keyword>
<evidence type="ECO:0000256" key="10">
    <source>
        <dbReference type="ARBA" id="ARBA00048567"/>
    </source>
</evidence>
<dbReference type="InterPro" id="IPR036263">
    <property type="entry name" value="Chorismate_II_sf"/>
</dbReference>
<dbReference type="Pfam" id="PF01817">
    <property type="entry name" value="CM_2"/>
    <property type="match status" value="1"/>
</dbReference>
<dbReference type="GO" id="GO:0004106">
    <property type="term" value="F:chorismate mutase activity"/>
    <property type="evidence" value="ECO:0007669"/>
    <property type="project" value="InterPro"/>
</dbReference>
<evidence type="ECO:0000256" key="1">
    <source>
        <dbReference type="ARBA" id="ARBA00004842"/>
    </source>
</evidence>
<gene>
    <name evidence="11" type="primary">aroK</name>
    <name evidence="13" type="ORF">C5L23_000573</name>
</gene>
<evidence type="ECO:0000256" key="8">
    <source>
        <dbReference type="ARBA" id="ARBA00022840"/>
    </source>
</evidence>
<dbReference type="CDD" id="cd00464">
    <property type="entry name" value="SK"/>
    <property type="match status" value="1"/>
</dbReference>
<keyword evidence="5 11" id="KW-0808">Transferase</keyword>
<comment type="subcellular location">
    <subcellularLocation>
        <location evidence="11">Cytoplasm</location>
    </subcellularLocation>
</comment>
<dbReference type="GO" id="GO:0004765">
    <property type="term" value="F:shikimate kinase activity"/>
    <property type="evidence" value="ECO:0007669"/>
    <property type="project" value="UniProtKB-UniRule"/>
</dbReference>
<dbReference type="InterPro" id="IPR023000">
    <property type="entry name" value="Shikimate_kinase_CS"/>
</dbReference>
<comment type="function">
    <text evidence="11">Catalyzes the specific phosphorylation of the 3-hydroxyl group of shikimic acid using ATP as a cosubstrate.</text>
</comment>
<dbReference type="SUPFAM" id="SSF48600">
    <property type="entry name" value="Chorismate mutase II"/>
    <property type="match status" value="1"/>
</dbReference>
<feature type="binding site" evidence="11">
    <location>
        <position position="59"/>
    </location>
    <ligand>
        <name>substrate</name>
    </ligand>
</feature>
<feature type="binding site" evidence="11">
    <location>
        <position position="119"/>
    </location>
    <ligand>
        <name>ATP</name>
        <dbReference type="ChEBI" id="CHEBI:30616"/>
    </ligand>
</feature>
<protein>
    <recommendedName>
        <fullName evidence="3 11">Shikimate kinase</fullName>
        <shortName evidence="11">SK</shortName>
        <ecNumber evidence="3 11">2.7.1.71</ecNumber>
    </recommendedName>
</protein>
<keyword evidence="11" id="KW-0479">Metal-binding</keyword>
<comment type="subunit">
    <text evidence="11">Monomer.</text>
</comment>
<dbReference type="EMBL" id="PUFI01000014">
    <property type="protein sequence ID" value="TDG68267.1"/>
    <property type="molecule type" value="Genomic_DNA"/>
</dbReference>
<feature type="binding site" evidence="11">
    <location>
        <begin position="13"/>
        <end position="18"/>
    </location>
    <ligand>
        <name>ATP</name>
        <dbReference type="ChEBI" id="CHEBI:30616"/>
    </ligand>
</feature>
<name>A0A4R5N8R8_9LACO</name>
<dbReference type="GO" id="GO:0009423">
    <property type="term" value="P:chorismate biosynthetic process"/>
    <property type="evidence" value="ECO:0007669"/>
    <property type="project" value="UniProtKB-UniRule"/>
</dbReference>
<dbReference type="Gene3D" id="1.20.59.10">
    <property type="entry name" value="Chorismate mutase"/>
    <property type="match status" value="1"/>
</dbReference>
<dbReference type="InterPro" id="IPR027417">
    <property type="entry name" value="P-loop_NTPase"/>
</dbReference>
<evidence type="ECO:0000256" key="11">
    <source>
        <dbReference type="HAMAP-Rule" id="MF_00109"/>
    </source>
</evidence>
<dbReference type="PANTHER" id="PTHR21087:SF16">
    <property type="entry name" value="SHIKIMATE KINASE 1, CHLOROPLASTIC"/>
    <property type="match status" value="1"/>
</dbReference>
<evidence type="ECO:0000256" key="2">
    <source>
        <dbReference type="ARBA" id="ARBA00006997"/>
    </source>
</evidence>
<dbReference type="PANTHER" id="PTHR21087">
    <property type="entry name" value="SHIKIMATE KINASE"/>
    <property type="match status" value="1"/>
</dbReference>
<dbReference type="InterPro" id="IPR031322">
    <property type="entry name" value="Shikimate/glucono_kinase"/>
</dbReference>
<evidence type="ECO:0000256" key="4">
    <source>
        <dbReference type="ARBA" id="ARBA00022605"/>
    </source>
</evidence>
<evidence type="ECO:0000256" key="7">
    <source>
        <dbReference type="ARBA" id="ARBA00022777"/>
    </source>
</evidence>
<feature type="domain" description="Chorismate mutase" evidence="12">
    <location>
        <begin position="170"/>
        <end position="262"/>
    </location>
</feature>
<comment type="similarity">
    <text evidence="2 11">Belongs to the shikimate kinase family.</text>
</comment>
<feature type="binding site" evidence="11">
    <location>
        <position position="35"/>
    </location>
    <ligand>
        <name>substrate</name>
    </ligand>
</feature>
<keyword evidence="14" id="KW-1185">Reference proteome</keyword>
<dbReference type="InterPro" id="IPR000623">
    <property type="entry name" value="Shikimate_kinase/TSH1"/>
</dbReference>
<accession>A0A4R5N8R8</accession>
<dbReference type="AlphaFoldDB" id="A0A4R5N8R8"/>
<dbReference type="PROSITE" id="PS01128">
    <property type="entry name" value="SHIKIMATE_KINASE"/>
    <property type="match status" value="1"/>
</dbReference>
<dbReference type="STRING" id="907931.GCA_000165675_00461"/>
<dbReference type="RefSeq" id="WP_133264446.1">
    <property type="nucleotide sequence ID" value="NZ_JAGYGP010000001.1"/>
</dbReference>
<keyword evidence="8 11" id="KW-0067">ATP-binding</keyword>
<sequence length="263" mass="29814">MTTPTIILIGFMGAGKTLVGQTLAQKRDVGFFDVDHEIEKAANKTIPNIFSEDGEAAFRDIETQVLQQAVRFPGIVATGGGSVDRPENVAILKQSGATIIYLYGPLEDTIKRLLPEKQRPLLNQKSTLAFFELWQKRDPLYRSVADYVVEIVDKPAATIVNEIINTIDADVATKDLLYLRSQIDTVDRKLINLIAKRMQLVDEVADYKKSYHMPVVQKDRMNQMRAALKNEFSAHSHVEEQMIDELLNLLLKMSIEREREQLE</sequence>
<dbReference type="Proteomes" id="UP000295681">
    <property type="component" value="Unassembled WGS sequence"/>
</dbReference>
<dbReference type="HAMAP" id="MF_00109">
    <property type="entry name" value="Shikimate_kinase"/>
    <property type="match status" value="1"/>
</dbReference>
<evidence type="ECO:0000256" key="9">
    <source>
        <dbReference type="ARBA" id="ARBA00023141"/>
    </source>
</evidence>
<dbReference type="PROSITE" id="PS51168">
    <property type="entry name" value="CHORISMATE_MUT_2"/>
    <property type="match status" value="1"/>
</dbReference>
<keyword evidence="9 11" id="KW-0057">Aromatic amino acid biosynthesis</keyword>
<evidence type="ECO:0000256" key="5">
    <source>
        <dbReference type="ARBA" id="ARBA00022679"/>
    </source>
</evidence>
<evidence type="ECO:0000313" key="13">
    <source>
        <dbReference type="EMBL" id="TDG68267.1"/>
    </source>
</evidence>
<evidence type="ECO:0000256" key="6">
    <source>
        <dbReference type="ARBA" id="ARBA00022741"/>
    </source>
</evidence>
<feature type="binding site" evidence="11">
    <location>
        <position position="137"/>
    </location>
    <ligand>
        <name>substrate</name>
    </ligand>
</feature>
<dbReference type="EC" id="2.7.1.71" evidence="3 11"/>
<keyword evidence="7 11" id="KW-0418">Kinase</keyword>
<dbReference type="SUPFAM" id="SSF52540">
    <property type="entry name" value="P-loop containing nucleoside triphosphate hydrolases"/>
    <property type="match status" value="1"/>
</dbReference>
<comment type="caution">
    <text evidence="11">Lacks conserved residue(s) required for the propagation of feature annotation.</text>
</comment>
<organism evidence="13 14">
    <name type="scientific">Leuconostoc fallax</name>
    <dbReference type="NCBI Taxonomy" id="1251"/>
    <lineage>
        <taxon>Bacteria</taxon>
        <taxon>Bacillati</taxon>
        <taxon>Bacillota</taxon>
        <taxon>Bacilli</taxon>
        <taxon>Lactobacillales</taxon>
        <taxon>Lactobacillaceae</taxon>
        <taxon>Leuconostoc</taxon>
    </lineage>
</organism>
<dbReference type="InterPro" id="IPR002701">
    <property type="entry name" value="CM_II_prokaryot"/>
</dbReference>
<evidence type="ECO:0000313" key="14">
    <source>
        <dbReference type="Proteomes" id="UP000295681"/>
    </source>
</evidence>
<reference evidence="13 14" key="1">
    <citation type="journal article" date="2019" name="Appl. Microbiol. Biotechnol.">
        <title>Uncovering carbohydrate metabolism through a genotype-phenotype association study of 56 lactic acid bacteria genomes.</title>
        <authorList>
            <person name="Buron-Moles G."/>
            <person name="Chailyan A."/>
            <person name="Dolejs I."/>
            <person name="Forster J."/>
            <person name="Miks M.H."/>
        </authorList>
    </citation>
    <scope>NUCLEOTIDE SEQUENCE [LARGE SCALE GENOMIC DNA]</scope>
    <source>
        <strain evidence="13 14">ATCC 700006</strain>
    </source>
</reference>
<comment type="caution">
    <text evidence="13">The sequence shown here is derived from an EMBL/GenBank/DDBJ whole genome shotgun (WGS) entry which is preliminary data.</text>
</comment>
<feature type="binding site" evidence="11">
    <location>
        <position position="17"/>
    </location>
    <ligand>
        <name>Mg(2+)</name>
        <dbReference type="ChEBI" id="CHEBI:18420"/>
    </ligand>
</feature>
<dbReference type="GO" id="GO:0000287">
    <property type="term" value="F:magnesium ion binding"/>
    <property type="evidence" value="ECO:0007669"/>
    <property type="project" value="UniProtKB-UniRule"/>
</dbReference>
<dbReference type="UniPathway" id="UPA00053">
    <property type="reaction ID" value="UER00088"/>
</dbReference>
<keyword evidence="4 11" id="KW-0028">Amino-acid biosynthesis</keyword>